<dbReference type="OrthoDB" id="9768185at2"/>
<evidence type="ECO:0000313" key="8">
    <source>
        <dbReference type="EMBL" id="STY85806.1"/>
    </source>
</evidence>
<dbReference type="InterPro" id="IPR058647">
    <property type="entry name" value="BSH_CzcB-like"/>
</dbReference>
<dbReference type="AlphaFoldDB" id="A0A378PHE0"/>
<evidence type="ECO:0000313" key="9">
    <source>
        <dbReference type="Proteomes" id="UP000054820"/>
    </source>
</evidence>
<dbReference type="Gene3D" id="2.40.50.100">
    <property type="match status" value="1"/>
</dbReference>
<evidence type="ECO:0000259" key="6">
    <source>
        <dbReference type="Pfam" id="PF25975"/>
    </source>
</evidence>
<reference evidence="7 9" key="1">
    <citation type="submission" date="2015-11" db="EMBL/GenBank/DDBJ databases">
        <title>Genomic analysis of 38 Legionella species identifies large and diverse effector repertoires.</title>
        <authorList>
            <person name="Burstein D."/>
            <person name="Amaro F."/>
            <person name="Zusman T."/>
            <person name="Lifshitz Z."/>
            <person name="Cohen O."/>
            <person name="Gilbert J.A."/>
            <person name="Pupko T."/>
            <person name="Shuman H.A."/>
            <person name="Segal G."/>
        </authorList>
    </citation>
    <scope>NUCLEOTIDE SEQUENCE [LARGE SCALE GENOMIC DNA]</scope>
    <source>
        <strain evidence="7 9">SC-18-C9</strain>
    </source>
</reference>
<dbReference type="InterPro" id="IPR058646">
    <property type="entry name" value="CzcB_N"/>
</dbReference>
<dbReference type="EMBL" id="UGOY01000002">
    <property type="protein sequence ID" value="STY85806.1"/>
    <property type="molecule type" value="Genomic_DNA"/>
</dbReference>
<accession>A0A378PHE0</accession>
<dbReference type="GO" id="GO:0030288">
    <property type="term" value="C:outer membrane-bounded periplasmic space"/>
    <property type="evidence" value="ECO:0007669"/>
    <property type="project" value="TreeGrafter"/>
</dbReference>
<evidence type="ECO:0000259" key="4">
    <source>
        <dbReference type="Pfam" id="PF25971"/>
    </source>
</evidence>
<dbReference type="SUPFAM" id="SSF111369">
    <property type="entry name" value="HlyD-like secretion proteins"/>
    <property type="match status" value="1"/>
</dbReference>
<evidence type="ECO:0000313" key="10">
    <source>
        <dbReference type="Proteomes" id="UP000255110"/>
    </source>
</evidence>
<dbReference type="PANTHER" id="PTHR30097:SF4">
    <property type="entry name" value="SLR6042 PROTEIN"/>
    <property type="match status" value="1"/>
</dbReference>
<feature type="compositionally biased region" description="Basic and acidic residues" evidence="2">
    <location>
        <begin position="32"/>
        <end position="45"/>
    </location>
</feature>
<dbReference type="PANTHER" id="PTHR30097">
    <property type="entry name" value="CATION EFFLUX SYSTEM PROTEIN CUSB"/>
    <property type="match status" value="1"/>
</dbReference>
<protein>
    <submittedName>
        <fullName evidence="8">HelB protein</fullName>
    </submittedName>
</protein>
<gene>
    <name evidence="8" type="primary">helB</name>
    <name evidence="7" type="ORF">Lstg_3151</name>
    <name evidence="8" type="ORF">NCTC11991_03326</name>
</gene>
<dbReference type="Pfam" id="PF25971">
    <property type="entry name" value="CzcB_N"/>
    <property type="match status" value="1"/>
</dbReference>
<keyword evidence="1" id="KW-0813">Transport</keyword>
<dbReference type="Gene3D" id="2.40.420.20">
    <property type="match status" value="1"/>
</dbReference>
<dbReference type="Pfam" id="PF25973">
    <property type="entry name" value="BSH_CzcB"/>
    <property type="match status" value="1"/>
</dbReference>
<dbReference type="InterPro" id="IPR051909">
    <property type="entry name" value="MFP_Cation_Efflux"/>
</dbReference>
<keyword evidence="9" id="KW-1185">Reference proteome</keyword>
<sequence length="419" mass="46704">MRVLKPFLSCMPFIILLLGLSSFSLWAANEESHGDEEKNHQETMEKGPQGGRLFKDGDIALEFLIFERGMPPHFRAYLYKNGEPIAPGKAQLTVQLKRFGDKKEAIAFTPVENFLQSVEAIEEPHSFDVSIQLEFQDKRYAWHYATYEGRIKMAPAILKAADIQTAKAQSQTIKTQLKVVGKIAPNRDTLAPIYARYSGIIKSMTKNLGDEVTKGDVLVTIESNESLQNYTINAPMSGTIVQKYATNGELAQNTKPIYEVANLATVWADFTLYRKEVPLVKQGMSVVVTGDEGTPKSISTIFYIAPLGIEDSQTTLARAVLSNEPRVWLPGMYINAAITIKEKTVPVAILLSAIQRMDEKEVIFIQQGDYFEATPVILGQRDDEWVEVVSGLDAGQRYVSNNSFFMKAELGKDGASHEH</sequence>
<name>A0A378PHE0_9GAMM</name>
<feature type="signal peptide" evidence="3">
    <location>
        <begin position="1"/>
        <end position="27"/>
    </location>
</feature>
<dbReference type="GO" id="GO:0060003">
    <property type="term" value="P:copper ion export"/>
    <property type="evidence" value="ECO:0007669"/>
    <property type="project" value="TreeGrafter"/>
</dbReference>
<dbReference type="Proteomes" id="UP000054820">
    <property type="component" value="Unassembled WGS sequence"/>
</dbReference>
<feature type="domain" description="CzcB-like C-terminal circularly permuted SH3-like" evidence="6">
    <location>
        <begin position="347"/>
        <end position="407"/>
    </location>
</feature>
<evidence type="ECO:0000313" key="7">
    <source>
        <dbReference type="EMBL" id="KTD70666.1"/>
    </source>
</evidence>
<feature type="domain" description="CzcB-like barrel-sandwich hybrid" evidence="5">
    <location>
        <begin position="191"/>
        <end position="262"/>
    </location>
</feature>
<dbReference type="GO" id="GO:0015679">
    <property type="term" value="P:plasma membrane copper ion transport"/>
    <property type="evidence" value="ECO:0007669"/>
    <property type="project" value="TreeGrafter"/>
</dbReference>
<proteinExistence type="predicted"/>
<dbReference type="Pfam" id="PF25975">
    <property type="entry name" value="CzcB_C"/>
    <property type="match status" value="1"/>
</dbReference>
<dbReference type="InterPro" id="IPR058649">
    <property type="entry name" value="CzcB_C"/>
</dbReference>
<evidence type="ECO:0000256" key="3">
    <source>
        <dbReference type="SAM" id="SignalP"/>
    </source>
</evidence>
<keyword evidence="3" id="KW-0732">Signal</keyword>
<feature type="region of interest" description="Disordered" evidence="2">
    <location>
        <begin position="32"/>
        <end position="53"/>
    </location>
</feature>
<dbReference type="GO" id="GO:0046914">
    <property type="term" value="F:transition metal ion binding"/>
    <property type="evidence" value="ECO:0007669"/>
    <property type="project" value="TreeGrafter"/>
</dbReference>
<reference evidence="8 10" key="2">
    <citation type="submission" date="2018-06" db="EMBL/GenBank/DDBJ databases">
        <authorList>
            <consortium name="Pathogen Informatics"/>
            <person name="Doyle S."/>
        </authorList>
    </citation>
    <scope>NUCLEOTIDE SEQUENCE [LARGE SCALE GENOMIC DNA]</scope>
    <source>
        <strain evidence="8 10">NCTC11991</strain>
    </source>
</reference>
<feature type="chain" id="PRO_5016754996" evidence="3">
    <location>
        <begin position="28"/>
        <end position="419"/>
    </location>
</feature>
<dbReference type="RefSeq" id="WP_058478597.1">
    <property type="nucleotide sequence ID" value="NZ_CAAAIO010000006.1"/>
</dbReference>
<dbReference type="STRING" id="460.Lstg_3151"/>
<dbReference type="EMBL" id="LNYZ01000038">
    <property type="protein sequence ID" value="KTD70666.1"/>
    <property type="molecule type" value="Genomic_DNA"/>
</dbReference>
<evidence type="ECO:0000256" key="2">
    <source>
        <dbReference type="SAM" id="MobiDB-lite"/>
    </source>
</evidence>
<dbReference type="Proteomes" id="UP000255110">
    <property type="component" value="Unassembled WGS sequence"/>
</dbReference>
<evidence type="ECO:0000256" key="1">
    <source>
        <dbReference type="ARBA" id="ARBA00022448"/>
    </source>
</evidence>
<evidence type="ECO:0000259" key="5">
    <source>
        <dbReference type="Pfam" id="PF25973"/>
    </source>
</evidence>
<feature type="domain" description="CzcB N-terminal" evidence="4">
    <location>
        <begin position="51"/>
        <end position="142"/>
    </location>
</feature>
<organism evidence="8 10">
    <name type="scientific">Legionella steigerwaltii</name>
    <dbReference type="NCBI Taxonomy" id="460"/>
    <lineage>
        <taxon>Bacteria</taxon>
        <taxon>Pseudomonadati</taxon>
        <taxon>Pseudomonadota</taxon>
        <taxon>Gammaproteobacteria</taxon>
        <taxon>Legionellales</taxon>
        <taxon>Legionellaceae</taxon>
        <taxon>Legionella</taxon>
    </lineage>
</organism>